<evidence type="ECO:0000313" key="2">
    <source>
        <dbReference type="Proteomes" id="UP001067235"/>
    </source>
</evidence>
<dbReference type="Gene3D" id="2.30.110.10">
    <property type="entry name" value="Electron Transport, Fmn-binding Protein, Chain A"/>
    <property type="match status" value="1"/>
</dbReference>
<organism evidence="1 2">
    <name type="scientific">Gordonia rubripertincta</name>
    <name type="common">Rhodococcus corallinus</name>
    <dbReference type="NCBI Taxonomy" id="36822"/>
    <lineage>
        <taxon>Bacteria</taxon>
        <taxon>Bacillati</taxon>
        <taxon>Actinomycetota</taxon>
        <taxon>Actinomycetes</taxon>
        <taxon>Mycobacteriales</taxon>
        <taxon>Gordoniaceae</taxon>
        <taxon>Gordonia</taxon>
    </lineage>
</organism>
<keyword evidence="2" id="KW-1185">Reference proteome</keyword>
<dbReference type="Pfam" id="PF04075">
    <property type="entry name" value="F420H2_quin_red"/>
    <property type="match status" value="1"/>
</dbReference>
<dbReference type="NCBIfam" id="TIGR00026">
    <property type="entry name" value="hi_GC_TIGR00026"/>
    <property type="match status" value="1"/>
</dbReference>
<accession>A0ABT4MYI6</accession>
<gene>
    <name evidence="1" type="ORF">O4213_12360</name>
</gene>
<dbReference type="Proteomes" id="UP001067235">
    <property type="component" value="Unassembled WGS sequence"/>
</dbReference>
<name>A0ABT4MYI6_GORRU</name>
<dbReference type="InterPro" id="IPR012349">
    <property type="entry name" value="Split_barrel_FMN-bd"/>
</dbReference>
<comment type="caution">
    <text evidence="1">The sequence shown here is derived from an EMBL/GenBank/DDBJ whole genome shotgun (WGS) entry which is preliminary data.</text>
</comment>
<dbReference type="EMBL" id="JAPWIE010000003">
    <property type="protein sequence ID" value="MCZ4550777.1"/>
    <property type="molecule type" value="Genomic_DNA"/>
</dbReference>
<reference evidence="1" key="1">
    <citation type="submission" date="2022-12" db="EMBL/GenBank/DDBJ databases">
        <authorList>
            <person name="Krivoruchko A.V."/>
            <person name="Elkin A."/>
        </authorList>
    </citation>
    <scope>NUCLEOTIDE SEQUENCE</scope>
    <source>
        <strain evidence="1">IEGM 1388</strain>
    </source>
</reference>
<evidence type="ECO:0000313" key="1">
    <source>
        <dbReference type="EMBL" id="MCZ4550777.1"/>
    </source>
</evidence>
<proteinExistence type="predicted"/>
<protein>
    <submittedName>
        <fullName evidence="1">Nitroreductase family deazaflavin-dependent oxidoreductase</fullName>
    </submittedName>
</protein>
<sequence length="124" mass="13954">MRIIARVNKSVTNRVVIVLAKRAPHMAVIEHLGRRSGRSYETPVMVFVSESRLAVVLNYGTESDWVRNVVAAGHAEMMHRNRRFHLDEPRVVPASRSQVPLRSDVDSGRQMLTAVLTPGSDRAR</sequence>
<dbReference type="InterPro" id="IPR004378">
    <property type="entry name" value="F420H2_quin_Rdtase"/>
</dbReference>